<gene>
    <name evidence="2" type="ORF">BDP55DRAFT_630449</name>
</gene>
<accession>A0AAJ0ATF6</accession>
<feature type="compositionally biased region" description="Polar residues" evidence="1">
    <location>
        <begin position="1044"/>
        <end position="1068"/>
    </location>
</feature>
<feature type="compositionally biased region" description="Polar residues" evidence="1">
    <location>
        <begin position="1168"/>
        <end position="1185"/>
    </location>
</feature>
<evidence type="ECO:0000256" key="1">
    <source>
        <dbReference type="SAM" id="MobiDB-lite"/>
    </source>
</evidence>
<dbReference type="EMBL" id="JAHMHR010000014">
    <property type="protein sequence ID" value="KAK1687814.1"/>
    <property type="molecule type" value="Genomic_DNA"/>
</dbReference>
<feature type="compositionally biased region" description="Polar residues" evidence="1">
    <location>
        <begin position="159"/>
        <end position="180"/>
    </location>
</feature>
<feature type="compositionally biased region" description="Basic and acidic residues" evidence="1">
    <location>
        <begin position="976"/>
        <end position="992"/>
    </location>
</feature>
<feature type="compositionally biased region" description="Low complexity" evidence="1">
    <location>
        <begin position="1118"/>
        <end position="1147"/>
    </location>
</feature>
<dbReference type="Proteomes" id="UP001224890">
    <property type="component" value="Unassembled WGS sequence"/>
</dbReference>
<dbReference type="RefSeq" id="XP_060431509.1">
    <property type="nucleotide sequence ID" value="XM_060572148.1"/>
</dbReference>
<protein>
    <submittedName>
        <fullName evidence="2">Uncharacterized protein</fullName>
    </submittedName>
</protein>
<feature type="compositionally biased region" description="Low complexity" evidence="1">
    <location>
        <begin position="907"/>
        <end position="922"/>
    </location>
</feature>
<organism evidence="2 3">
    <name type="scientific">Colletotrichum godetiae</name>
    <dbReference type="NCBI Taxonomy" id="1209918"/>
    <lineage>
        <taxon>Eukaryota</taxon>
        <taxon>Fungi</taxon>
        <taxon>Dikarya</taxon>
        <taxon>Ascomycota</taxon>
        <taxon>Pezizomycotina</taxon>
        <taxon>Sordariomycetes</taxon>
        <taxon>Hypocreomycetidae</taxon>
        <taxon>Glomerellales</taxon>
        <taxon>Glomerellaceae</taxon>
        <taxon>Colletotrichum</taxon>
        <taxon>Colletotrichum acutatum species complex</taxon>
    </lineage>
</organism>
<feature type="region of interest" description="Disordered" evidence="1">
    <location>
        <begin position="157"/>
        <end position="183"/>
    </location>
</feature>
<dbReference type="GeneID" id="85456674"/>
<feature type="compositionally biased region" description="Polar residues" evidence="1">
    <location>
        <begin position="1229"/>
        <end position="1239"/>
    </location>
</feature>
<proteinExistence type="predicted"/>
<sequence>MAFRRACCTASSCLSTAGEGDSSGADRGVGPAPSRNVASLTGSGKFLGLLSYPTHAPTSSSHLSFLALNVPTPINSFNSKSLNLACKLPLQTHSFIANTSQRDSANATHENKVMSEPEPAPQRPGILHGINAPLSSALRGELYQAIEALYAVGGPDTSHAISSETESHPTTTDQRQQPASSHALDSAYGRLSEILKHWDSRIQDRSLSRQYAVYHFHAPKNAAEFESWVMGQNMSAADSSLMARLIDLCPRLGFEVLPVVMKYTGAHCQYQAWISSQQDSNAGLQAFEQNGFWQVNQHVTHSPSIQYFGKFDELTLAETIDCHEGNVLDERNILWERARRSIFSWGWPYEERAFDDERKYREANPQWYQNIVPGTSGDIGYYFAPAIIITPLRKQLDFVNMADQTQLAGNLWRYLLRQCKGSSESAFYFGALRSLCHFVWPQRGNELSETRILGLRLTNREDLIDKMDPGLMGDLILASLIFKDHQLFQNLVANIRSAPIVDYNCICQNATSYGYSAADALFELRHFLFEGNNFLQVASIVDKLPACSEANISSENTQGLGIMAFRMLEAPLSASHGRVVVNLLKLFKEFGKWRDTMNEVVSRLGDMPKQSQFIFGMFNRLFEVAKRDNLPLDQVAEFYERHAGVPVASRTLWKIENLVSNTHKEQSTEAKAARQAWCVAEPTEELLNGLSKPGPASHTMIAGLLRNLDRLGMDDQVSDLANHIAQHVTEIELIHLAPLWLPLLRTLQDVVDPDKPAYQRLFQAIFEYYESAVFEDVSGRIEREPRSISPMAECCRHCRTLDSFLEQPSWKTIHLVKPRAIVDHIKEQLKKQDKPIKIAIYGKNEASLTMQLVKFSLVNERIRTSGALRRQEATRAVHQFDPDVLLLFLGDKGNIMWKLADAESQGPPTNTAAEPSASSSPPRRSHQGSSTRDELPSHDNALRNQATPKTESMDIAGIVKPEPSSAGVSAARRSGHRDIRDRFGASVKKEKPTTTPNSSSQHGIPVSNSTSTRDRLKNLGRIKLESTPKFDDESTARLRAKLDQSLTPRETPRSGNVNRFESSVSRTRNPLAPRAGLTGGSTSSLQSTPNDPSKTPRLDAMLGGPTPRPTPRLNALAGGTSSSTSRLGLGFRARSPSSSPSPATGSSDQPDYTAAILDAERSKKRRTGSSWEVRTASDNVVGSGTASSAANRSRFSRLVDASKQDNPRLTSLMNEKSPPGSRSAVGGTRATSSALTPRSHNVRPGQSRISGTISRKRQMEDNADDEVIDLCGDDGSFLGGHLGGSYGGSKRVKTTPVFNLLDDDPFGED</sequence>
<evidence type="ECO:0000313" key="3">
    <source>
        <dbReference type="Proteomes" id="UP001224890"/>
    </source>
</evidence>
<feature type="compositionally biased region" description="Basic and acidic residues" evidence="1">
    <location>
        <begin position="931"/>
        <end position="941"/>
    </location>
</feature>
<feature type="region of interest" description="Disordered" evidence="1">
    <location>
        <begin position="100"/>
        <end position="123"/>
    </location>
</feature>
<name>A0AAJ0ATF6_9PEZI</name>
<feature type="region of interest" description="Disordered" evidence="1">
    <location>
        <begin position="13"/>
        <end position="36"/>
    </location>
</feature>
<comment type="caution">
    <text evidence="2">The sequence shown here is derived from an EMBL/GenBank/DDBJ whole genome shotgun (WGS) entry which is preliminary data.</text>
</comment>
<reference evidence="2" key="1">
    <citation type="submission" date="2021-06" db="EMBL/GenBank/DDBJ databases">
        <title>Comparative genomics, transcriptomics and evolutionary studies reveal genomic signatures of adaptation to plant cell wall in hemibiotrophic fungi.</title>
        <authorList>
            <consortium name="DOE Joint Genome Institute"/>
            <person name="Baroncelli R."/>
            <person name="Diaz J.F."/>
            <person name="Benocci T."/>
            <person name="Peng M."/>
            <person name="Battaglia E."/>
            <person name="Haridas S."/>
            <person name="Andreopoulos W."/>
            <person name="Labutti K."/>
            <person name="Pangilinan J."/>
            <person name="Floch G.L."/>
            <person name="Makela M.R."/>
            <person name="Henrissat B."/>
            <person name="Grigoriev I.V."/>
            <person name="Crouch J.A."/>
            <person name="De Vries R.P."/>
            <person name="Sukno S.A."/>
            <person name="Thon M.R."/>
        </authorList>
    </citation>
    <scope>NUCLEOTIDE SEQUENCE</scope>
    <source>
        <strain evidence="2">CBS 193.32</strain>
    </source>
</reference>
<feature type="compositionally biased region" description="Basic and acidic residues" evidence="1">
    <location>
        <begin position="1012"/>
        <end position="1042"/>
    </location>
</feature>
<feature type="compositionally biased region" description="Polar residues" evidence="1">
    <location>
        <begin position="993"/>
        <end position="1011"/>
    </location>
</feature>
<evidence type="ECO:0000313" key="2">
    <source>
        <dbReference type="EMBL" id="KAK1687814.1"/>
    </source>
</evidence>
<feature type="region of interest" description="Disordered" evidence="1">
    <location>
        <begin position="902"/>
        <end position="1261"/>
    </location>
</feature>
<keyword evidence="3" id="KW-1185">Reference proteome</keyword>